<comment type="catalytic activity">
    <reaction evidence="9 10">
        <text>L-glutamyl-tRNA(Gln) + L-glutamine + ATP + H2O = L-glutaminyl-tRNA(Gln) + L-glutamate + ADP + phosphate + H(+)</text>
        <dbReference type="Rhea" id="RHEA:17521"/>
        <dbReference type="Rhea" id="RHEA-COMP:9681"/>
        <dbReference type="Rhea" id="RHEA-COMP:9684"/>
        <dbReference type="ChEBI" id="CHEBI:15377"/>
        <dbReference type="ChEBI" id="CHEBI:15378"/>
        <dbReference type="ChEBI" id="CHEBI:29985"/>
        <dbReference type="ChEBI" id="CHEBI:30616"/>
        <dbReference type="ChEBI" id="CHEBI:43474"/>
        <dbReference type="ChEBI" id="CHEBI:58359"/>
        <dbReference type="ChEBI" id="CHEBI:78520"/>
        <dbReference type="ChEBI" id="CHEBI:78521"/>
        <dbReference type="ChEBI" id="CHEBI:456216"/>
    </reaction>
</comment>
<evidence type="ECO:0000256" key="3">
    <source>
        <dbReference type="ARBA" id="ARBA00022598"/>
    </source>
</evidence>
<dbReference type="PROSITE" id="PS01234">
    <property type="entry name" value="GATB"/>
    <property type="match status" value="1"/>
</dbReference>
<proteinExistence type="inferred from homology"/>
<dbReference type="Gene3D" id="1.10.10.410">
    <property type="match status" value="1"/>
</dbReference>
<dbReference type="HAMAP" id="MF_00121">
    <property type="entry name" value="GatB"/>
    <property type="match status" value="1"/>
</dbReference>
<dbReference type="GO" id="GO:0070681">
    <property type="term" value="P:glutaminyl-tRNAGln biosynthesis via transamidation"/>
    <property type="evidence" value="ECO:0007669"/>
    <property type="project" value="TreeGrafter"/>
</dbReference>
<accession>A0A2M7XFU6</accession>
<dbReference type="SUPFAM" id="SSF55931">
    <property type="entry name" value="Glutamine synthetase/guanido kinase"/>
    <property type="match status" value="1"/>
</dbReference>
<evidence type="ECO:0000313" key="13">
    <source>
        <dbReference type="Proteomes" id="UP000231263"/>
    </source>
</evidence>
<dbReference type="Pfam" id="PF02934">
    <property type="entry name" value="GatB_N"/>
    <property type="match status" value="1"/>
</dbReference>
<evidence type="ECO:0000256" key="4">
    <source>
        <dbReference type="ARBA" id="ARBA00022741"/>
    </source>
</evidence>
<dbReference type="GO" id="GO:0005524">
    <property type="term" value="F:ATP binding"/>
    <property type="evidence" value="ECO:0007669"/>
    <property type="project" value="UniProtKB-KW"/>
</dbReference>
<reference evidence="13" key="1">
    <citation type="submission" date="2017-09" db="EMBL/GenBank/DDBJ databases">
        <title>Depth-based differentiation of microbial function through sediment-hosted aquifers and enrichment of novel symbionts in the deep terrestrial subsurface.</title>
        <authorList>
            <person name="Probst A.J."/>
            <person name="Ladd B."/>
            <person name="Jarett J.K."/>
            <person name="Geller-Mcgrath D.E."/>
            <person name="Sieber C.M.K."/>
            <person name="Emerson J.B."/>
            <person name="Anantharaman K."/>
            <person name="Thomas B.C."/>
            <person name="Malmstrom R."/>
            <person name="Stieglmeier M."/>
            <person name="Klingl A."/>
            <person name="Woyke T."/>
            <person name="Ryan C.M."/>
            <person name="Banfield J.F."/>
        </authorList>
    </citation>
    <scope>NUCLEOTIDE SEQUENCE [LARGE SCALE GENOMIC DNA]</scope>
</reference>
<keyword evidence="3 10" id="KW-0436">Ligase</keyword>
<dbReference type="SUPFAM" id="SSF89095">
    <property type="entry name" value="GatB/YqeY motif"/>
    <property type="match status" value="1"/>
</dbReference>
<evidence type="ECO:0000256" key="5">
    <source>
        <dbReference type="ARBA" id="ARBA00022840"/>
    </source>
</evidence>
<dbReference type="InterPro" id="IPR014746">
    <property type="entry name" value="Gln_synth/guanido_kin_cat_dom"/>
</dbReference>
<comment type="function">
    <text evidence="7 10">Allows the formation of correctly charged Asn-tRNA(Asn) or Gln-tRNA(Gln) through the transamidation of misacylated Asp-tRNA(Asn) or Glu-tRNA(Gln) in organisms which lack either or both of asparaginyl-tRNA or glutaminyl-tRNA synthetases. The reaction takes place in the presence of glutamine and ATP through an activated phospho-Asp-tRNA(Asn) or phospho-Glu-tRNA(Gln).</text>
</comment>
<dbReference type="InterPro" id="IPR017959">
    <property type="entry name" value="Asn/Gln-tRNA_amidoTrfase_suB/E"/>
</dbReference>
<comment type="subunit">
    <text evidence="2 10">Heterotrimer of A, B and C subunits.</text>
</comment>
<evidence type="ECO:0000256" key="10">
    <source>
        <dbReference type="HAMAP-Rule" id="MF_00121"/>
    </source>
</evidence>
<dbReference type="InterPro" id="IPR003789">
    <property type="entry name" value="Asn/Gln_tRNA_amidoTrase-B-like"/>
</dbReference>
<dbReference type="NCBIfam" id="TIGR00133">
    <property type="entry name" value="gatB"/>
    <property type="match status" value="1"/>
</dbReference>
<keyword evidence="4 10" id="KW-0547">Nucleotide-binding</keyword>
<evidence type="ECO:0000259" key="11">
    <source>
        <dbReference type="SMART" id="SM00845"/>
    </source>
</evidence>
<keyword evidence="6 10" id="KW-0648">Protein biosynthesis</keyword>
<dbReference type="SMART" id="SM00845">
    <property type="entry name" value="GatB_Yqey"/>
    <property type="match status" value="1"/>
</dbReference>
<organism evidence="12 13">
    <name type="scientific">Candidatus Uhrbacteria bacterium CG_4_9_14_3_um_filter_41_35</name>
    <dbReference type="NCBI Taxonomy" id="1975034"/>
    <lineage>
        <taxon>Bacteria</taxon>
        <taxon>Candidatus Uhriibacteriota</taxon>
    </lineage>
</organism>
<dbReference type="AlphaFoldDB" id="A0A2M7XFU6"/>
<dbReference type="PANTHER" id="PTHR11659:SF0">
    <property type="entry name" value="GLUTAMYL-TRNA(GLN) AMIDOTRANSFERASE SUBUNIT B, MITOCHONDRIAL"/>
    <property type="match status" value="1"/>
</dbReference>
<gene>
    <name evidence="10" type="primary">gatB</name>
    <name evidence="12" type="ORF">CO173_01475</name>
</gene>
<dbReference type="EMBL" id="PFWT01000008">
    <property type="protein sequence ID" value="PJA46744.1"/>
    <property type="molecule type" value="Genomic_DNA"/>
</dbReference>
<dbReference type="EC" id="6.3.5.-" evidence="10"/>
<dbReference type="Pfam" id="PF02637">
    <property type="entry name" value="GatB_Yqey"/>
    <property type="match status" value="1"/>
</dbReference>
<dbReference type="InterPro" id="IPR018027">
    <property type="entry name" value="Asn/Gln_amidotransferase"/>
</dbReference>
<evidence type="ECO:0000256" key="9">
    <source>
        <dbReference type="ARBA" id="ARBA00047913"/>
    </source>
</evidence>
<dbReference type="InterPro" id="IPR017958">
    <property type="entry name" value="Gln-tRNA_amidoTrfase_suB_CS"/>
</dbReference>
<evidence type="ECO:0000256" key="8">
    <source>
        <dbReference type="ARBA" id="ARBA00047380"/>
    </source>
</evidence>
<sequence length="503" mass="56575">MKLQPVIGLETHVQLKTKSKLFSASSNDSDNSAPNQNICAIDLGHPGILPVLNEQAVRFAILLGLALNGKIATKSKFDRKHYFYPDLPKAYQISQFDVPVMSDGHLTFDVPGEVEPFTIKLERLHLEEDAAKNIHGEDGKTYVDYNRAGTPLCEIVTHPQFTSAAQAKAYLQELRLLARHLKVSDANMEKGHLRCDVNISLREVDENGVPLSASLSPKTEIKNVNSFKAVERVIEYEIKRQTKMWEEGNKPMVLTTRGWNDAKQITEEQRVKEEAADYKFFPEPDLPPMDLTEMTDEIRRQIPELPTARKNRLQTEYGFKADDVKQIVDDPELADFAENALSELGAWLQSMPDITPDQMEVERRKLTKLFSGWLLSKLGGLLAERKIDIQTMKITPENFAEFILLLAKGELTGPNALKVLDEMLNSGGDPSQIMEDIGAKRVDDSDALQMIVDEVIESNPDEAERFRNGDKKLMQFFIGQIMKASRGNADPAQSAKIISQKLK</sequence>
<comment type="caution">
    <text evidence="12">The sequence shown here is derived from an EMBL/GenBank/DDBJ whole genome shotgun (WGS) entry which is preliminary data.</text>
</comment>
<dbReference type="NCBIfam" id="NF004014">
    <property type="entry name" value="PRK05477.1-4"/>
    <property type="match status" value="1"/>
</dbReference>
<dbReference type="GO" id="GO:0016740">
    <property type="term" value="F:transferase activity"/>
    <property type="evidence" value="ECO:0007669"/>
    <property type="project" value="UniProtKB-KW"/>
</dbReference>
<dbReference type="Proteomes" id="UP000231263">
    <property type="component" value="Unassembled WGS sequence"/>
</dbReference>
<dbReference type="PANTHER" id="PTHR11659">
    <property type="entry name" value="GLUTAMYL-TRNA GLN AMIDOTRANSFERASE SUBUNIT B MITOCHONDRIAL AND PROKARYOTIC PET112-RELATED"/>
    <property type="match status" value="1"/>
</dbReference>
<comment type="similarity">
    <text evidence="1 10">Belongs to the GatB/GatE family. GatB subfamily.</text>
</comment>
<keyword evidence="12" id="KW-0808">Transferase</keyword>
<dbReference type="GO" id="GO:0006412">
    <property type="term" value="P:translation"/>
    <property type="evidence" value="ECO:0007669"/>
    <property type="project" value="UniProtKB-UniRule"/>
</dbReference>
<dbReference type="InterPro" id="IPR023168">
    <property type="entry name" value="GatB_Yqey_C_2"/>
</dbReference>
<evidence type="ECO:0000256" key="6">
    <source>
        <dbReference type="ARBA" id="ARBA00022917"/>
    </source>
</evidence>
<evidence type="ECO:0000256" key="7">
    <source>
        <dbReference type="ARBA" id="ARBA00024799"/>
    </source>
</evidence>
<keyword evidence="5 10" id="KW-0067">ATP-binding</keyword>
<feature type="domain" description="Asn/Gln amidotransferase" evidence="11">
    <location>
        <begin position="357"/>
        <end position="502"/>
    </location>
</feature>
<evidence type="ECO:0000256" key="2">
    <source>
        <dbReference type="ARBA" id="ARBA00011123"/>
    </source>
</evidence>
<dbReference type="NCBIfam" id="NF004012">
    <property type="entry name" value="PRK05477.1-2"/>
    <property type="match status" value="1"/>
</dbReference>
<dbReference type="GO" id="GO:0050567">
    <property type="term" value="F:glutaminyl-tRNA synthase (glutamine-hydrolyzing) activity"/>
    <property type="evidence" value="ECO:0007669"/>
    <property type="project" value="UniProtKB-UniRule"/>
</dbReference>
<dbReference type="InterPro" id="IPR004413">
    <property type="entry name" value="GatB"/>
</dbReference>
<dbReference type="GO" id="GO:0050566">
    <property type="term" value="F:asparaginyl-tRNA synthase (glutamine-hydrolyzing) activity"/>
    <property type="evidence" value="ECO:0007669"/>
    <property type="project" value="RHEA"/>
</dbReference>
<evidence type="ECO:0000313" key="12">
    <source>
        <dbReference type="EMBL" id="PJA46744.1"/>
    </source>
</evidence>
<dbReference type="InterPro" id="IPR006075">
    <property type="entry name" value="Asn/Gln-tRNA_Trfase_suB/E_cat"/>
</dbReference>
<evidence type="ECO:0000256" key="1">
    <source>
        <dbReference type="ARBA" id="ARBA00005306"/>
    </source>
</evidence>
<name>A0A2M7XFU6_9BACT</name>
<dbReference type="FunFam" id="1.10.10.410:FF:000001">
    <property type="entry name" value="Aspartyl/glutamyl-tRNA(Asn/Gln) amidotransferase subunit B"/>
    <property type="match status" value="1"/>
</dbReference>
<comment type="catalytic activity">
    <reaction evidence="8 10">
        <text>L-aspartyl-tRNA(Asn) + L-glutamine + ATP + H2O = L-asparaginyl-tRNA(Asn) + L-glutamate + ADP + phosphate + 2 H(+)</text>
        <dbReference type="Rhea" id="RHEA:14513"/>
        <dbReference type="Rhea" id="RHEA-COMP:9674"/>
        <dbReference type="Rhea" id="RHEA-COMP:9677"/>
        <dbReference type="ChEBI" id="CHEBI:15377"/>
        <dbReference type="ChEBI" id="CHEBI:15378"/>
        <dbReference type="ChEBI" id="CHEBI:29985"/>
        <dbReference type="ChEBI" id="CHEBI:30616"/>
        <dbReference type="ChEBI" id="CHEBI:43474"/>
        <dbReference type="ChEBI" id="CHEBI:58359"/>
        <dbReference type="ChEBI" id="CHEBI:78515"/>
        <dbReference type="ChEBI" id="CHEBI:78516"/>
        <dbReference type="ChEBI" id="CHEBI:456216"/>
    </reaction>
</comment>
<protein>
    <recommendedName>
        <fullName evidence="10">Aspartyl/glutamyl-tRNA(Asn/Gln) amidotransferase subunit B</fullName>
        <shortName evidence="10">Asp/Glu-ADT subunit B</shortName>
        <ecNumber evidence="10">6.3.5.-</ecNumber>
    </recommendedName>
</protein>